<sequence>MPTMMGFKTKNSMYYLNSNKKEITGGVLGDGWYPFEDATILIGTSADILLADGRKITTSTVESYL</sequence>
<name>A0A1D9P5U1_9FIRM</name>
<geneLocation type="plasmid" evidence="2">
    <name>pnp144</name>
</geneLocation>
<dbReference type="KEGG" id="bhu:bhn_II138"/>
<gene>
    <name evidence="1" type="ORF">bhn_II138</name>
</gene>
<protein>
    <submittedName>
        <fullName evidence="1">Uncharacterized protein</fullName>
    </submittedName>
</protein>
<evidence type="ECO:0000313" key="2">
    <source>
        <dbReference type="Proteomes" id="UP000179284"/>
    </source>
</evidence>
<proteinExistence type="predicted"/>
<reference evidence="2" key="1">
    <citation type="submission" date="2016-10" db="EMBL/GenBank/DDBJ databases">
        <title>The complete genome sequence of the rumen bacterium Butyrivibrio hungatei MB2003.</title>
        <authorList>
            <person name="Palevich N."/>
            <person name="Kelly W.J."/>
            <person name="Leahy S.C."/>
            <person name="Altermann E."/>
            <person name="Rakonjac J."/>
            <person name="Attwood G.T."/>
        </authorList>
    </citation>
    <scope>NUCLEOTIDE SEQUENCE [LARGE SCALE GENOMIC DNA]</scope>
    <source>
        <strain evidence="2">MB2003</strain>
        <plasmid evidence="2">Plasmid pnp144</plasmid>
    </source>
</reference>
<keyword evidence="2" id="KW-1185">Reference proteome</keyword>
<dbReference type="AlphaFoldDB" id="A0A1D9P5U1"/>
<dbReference type="EMBL" id="CP017832">
    <property type="protein sequence ID" value="AOZ97937.1"/>
    <property type="molecule type" value="Genomic_DNA"/>
</dbReference>
<organism evidence="1 2">
    <name type="scientific">Butyrivibrio hungatei</name>
    <dbReference type="NCBI Taxonomy" id="185008"/>
    <lineage>
        <taxon>Bacteria</taxon>
        <taxon>Bacillati</taxon>
        <taxon>Bacillota</taxon>
        <taxon>Clostridia</taxon>
        <taxon>Lachnospirales</taxon>
        <taxon>Lachnospiraceae</taxon>
        <taxon>Butyrivibrio</taxon>
    </lineage>
</organism>
<dbReference type="Proteomes" id="UP000179284">
    <property type="component" value="Plasmid pNP144"/>
</dbReference>
<keyword evidence="1" id="KW-0614">Plasmid</keyword>
<evidence type="ECO:0000313" key="1">
    <source>
        <dbReference type="EMBL" id="AOZ97937.1"/>
    </source>
</evidence>
<accession>A0A1D9P5U1</accession>